<dbReference type="RefSeq" id="WP_379660815.1">
    <property type="nucleotide sequence ID" value="NZ_JBHUDG010000001.1"/>
</dbReference>
<organism evidence="4 5">
    <name type="scientific">Pseudopedobacter beijingensis</name>
    <dbReference type="NCBI Taxonomy" id="1207056"/>
    <lineage>
        <taxon>Bacteria</taxon>
        <taxon>Pseudomonadati</taxon>
        <taxon>Bacteroidota</taxon>
        <taxon>Sphingobacteriia</taxon>
        <taxon>Sphingobacteriales</taxon>
        <taxon>Sphingobacteriaceae</taxon>
        <taxon>Pseudopedobacter</taxon>
    </lineage>
</organism>
<dbReference type="PIRSF" id="PIRSF018266">
    <property type="entry name" value="FecR"/>
    <property type="match status" value="1"/>
</dbReference>
<gene>
    <name evidence="4" type="ORF">ACFSAH_00990</name>
</gene>
<keyword evidence="5" id="KW-1185">Reference proteome</keyword>
<feature type="transmembrane region" description="Helical" evidence="1">
    <location>
        <begin position="69"/>
        <end position="90"/>
    </location>
</feature>
<feature type="domain" description="FecR protein" evidence="2">
    <location>
        <begin position="159"/>
        <end position="254"/>
    </location>
</feature>
<keyword evidence="1" id="KW-0812">Transmembrane</keyword>
<evidence type="ECO:0000259" key="2">
    <source>
        <dbReference type="Pfam" id="PF04773"/>
    </source>
</evidence>
<dbReference type="InterPro" id="IPR012373">
    <property type="entry name" value="Ferrdict_sens_TM"/>
</dbReference>
<dbReference type="Pfam" id="PF16344">
    <property type="entry name" value="FecR_C"/>
    <property type="match status" value="1"/>
</dbReference>
<dbReference type="Pfam" id="PF04773">
    <property type="entry name" value="FecR"/>
    <property type="match status" value="1"/>
</dbReference>
<keyword evidence="1" id="KW-0472">Membrane</keyword>
<dbReference type="PANTHER" id="PTHR30273">
    <property type="entry name" value="PERIPLASMIC SIGNAL SENSOR AND SIGMA FACTOR ACTIVATOR FECR-RELATED"/>
    <property type="match status" value="1"/>
</dbReference>
<proteinExistence type="predicted"/>
<sequence>MENEKIKKLVHKYLRGECSDEEKQILETWYNQQVSKEAISDEINYQFLEQHIWNKLDLEESKKIRKIKYIPFVAAALALMVSFSAIYTFVVKYNFKSQEIVIVPGSSAAKLSFSDGTEIDLNELTNGERIAIGHVNLYKNKDGELIYKAKESKENLFSVLETPKGGQYQIELTDGTKAWLNATSSIKFPSNFGKNERLVEITGEVYFEVVKDSRRPFKVKTTGQLIEVLGTHFNVNAYHDEPNQVTTLLEGAVKIDAFRKSYLLKPSQQLNLHPNGKVSVSDVLAEEAIAWKNGVFQFSDENVSSIMRKLSRWYNVEVVFDERFVDKRLAGSISRYEDVSKVLEMLELTNTVHFKIEGRRIIVMQ</sequence>
<dbReference type="PANTHER" id="PTHR30273:SF2">
    <property type="entry name" value="PROTEIN FECR"/>
    <property type="match status" value="1"/>
</dbReference>
<evidence type="ECO:0000259" key="3">
    <source>
        <dbReference type="Pfam" id="PF16344"/>
    </source>
</evidence>
<reference evidence="5" key="1">
    <citation type="journal article" date="2019" name="Int. J. Syst. Evol. Microbiol.">
        <title>The Global Catalogue of Microorganisms (GCM) 10K type strain sequencing project: providing services to taxonomists for standard genome sequencing and annotation.</title>
        <authorList>
            <consortium name="The Broad Institute Genomics Platform"/>
            <consortium name="The Broad Institute Genome Sequencing Center for Infectious Disease"/>
            <person name="Wu L."/>
            <person name="Ma J."/>
        </authorList>
    </citation>
    <scope>NUCLEOTIDE SEQUENCE [LARGE SCALE GENOMIC DNA]</scope>
    <source>
        <strain evidence="5">CCUG 53762</strain>
    </source>
</reference>
<dbReference type="Gene3D" id="2.60.120.1440">
    <property type="match status" value="1"/>
</dbReference>
<feature type="domain" description="Protein FecR C-terminal" evidence="3">
    <location>
        <begin position="296"/>
        <end position="363"/>
    </location>
</feature>
<protein>
    <submittedName>
        <fullName evidence="4">FecR family protein</fullName>
    </submittedName>
</protein>
<keyword evidence="1" id="KW-1133">Transmembrane helix</keyword>
<evidence type="ECO:0000313" key="4">
    <source>
        <dbReference type="EMBL" id="MFD1628428.1"/>
    </source>
</evidence>
<name>A0ABW4I824_9SPHI</name>
<accession>A0ABW4I824</accession>
<dbReference type="Gene3D" id="3.55.50.30">
    <property type="match status" value="1"/>
</dbReference>
<dbReference type="EMBL" id="JBHUDG010000001">
    <property type="protein sequence ID" value="MFD1628428.1"/>
    <property type="molecule type" value="Genomic_DNA"/>
</dbReference>
<evidence type="ECO:0000256" key="1">
    <source>
        <dbReference type="SAM" id="Phobius"/>
    </source>
</evidence>
<evidence type="ECO:0000313" key="5">
    <source>
        <dbReference type="Proteomes" id="UP001597118"/>
    </source>
</evidence>
<dbReference type="Proteomes" id="UP001597118">
    <property type="component" value="Unassembled WGS sequence"/>
</dbReference>
<dbReference type="InterPro" id="IPR006860">
    <property type="entry name" value="FecR"/>
</dbReference>
<dbReference type="InterPro" id="IPR032508">
    <property type="entry name" value="FecR_C"/>
</dbReference>
<comment type="caution">
    <text evidence="4">The sequence shown here is derived from an EMBL/GenBank/DDBJ whole genome shotgun (WGS) entry which is preliminary data.</text>
</comment>